<dbReference type="Gene3D" id="2.60.120.10">
    <property type="entry name" value="Jelly Rolls"/>
    <property type="match status" value="1"/>
</dbReference>
<reference evidence="3" key="1">
    <citation type="journal article" date="2019" name="Int. J. Syst. Evol. Microbiol.">
        <title>The Global Catalogue of Microorganisms (GCM) 10K type strain sequencing project: providing services to taxonomists for standard genome sequencing and annotation.</title>
        <authorList>
            <consortium name="The Broad Institute Genomics Platform"/>
            <consortium name="The Broad Institute Genome Sequencing Center for Infectious Disease"/>
            <person name="Wu L."/>
            <person name="Ma J."/>
        </authorList>
    </citation>
    <scope>NUCLEOTIDE SEQUENCE [LARGE SCALE GENOMIC DNA]</scope>
    <source>
        <strain evidence="3">JCM 17564</strain>
    </source>
</reference>
<sequence length="144" mass="15939">MSPDPVEIFPGCRLVRFPLRGDARGSLVALEATREVPFEIRRVYTIYGTAPGVARGFHAHHALHQLAVAVAGSCSIVLDDGKTRTSVRLESPEQGLTLPPMVWHEMEDFSPDCVLMVLAEDHYDEADYIRDYGEFRRLAGAGAE</sequence>
<name>A0ABP7UAM7_9SPHN</name>
<dbReference type="InterPro" id="IPR014710">
    <property type="entry name" value="RmlC-like_jellyroll"/>
</dbReference>
<evidence type="ECO:0000313" key="3">
    <source>
        <dbReference type="Proteomes" id="UP001424459"/>
    </source>
</evidence>
<protein>
    <submittedName>
        <fullName evidence="2">FdtA/QdtA family cupin domain-containing protein</fullName>
    </submittedName>
</protein>
<accession>A0ABP7UAM7</accession>
<dbReference type="Pfam" id="PF05523">
    <property type="entry name" value="FdtA"/>
    <property type="match status" value="1"/>
</dbReference>
<feature type="domain" description="Sugar 3,4-ketoisomerase QdtA cupin" evidence="1">
    <location>
        <begin position="11"/>
        <end position="138"/>
    </location>
</feature>
<evidence type="ECO:0000259" key="1">
    <source>
        <dbReference type="Pfam" id="PF05523"/>
    </source>
</evidence>
<keyword evidence="3" id="KW-1185">Reference proteome</keyword>
<proteinExistence type="predicted"/>
<comment type="caution">
    <text evidence="2">The sequence shown here is derived from an EMBL/GenBank/DDBJ whole genome shotgun (WGS) entry which is preliminary data.</text>
</comment>
<evidence type="ECO:0000313" key="2">
    <source>
        <dbReference type="EMBL" id="GAA4039086.1"/>
    </source>
</evidence>
<dbReference type="RefSeq" id="WP_344696931.1">
    <property type="nucleotide sequence ID" value="NZ_BAABBR010000001.1"/>
</dbReference>
<dbReference type="CDD" id="cd20292">
    <property type="entry name" value="cupin_QdtA-like"/>
    <property type="match status" value="1"/>
</dbReference>
<gene>
    <name evidence="2" type="ORF">GCM10022281_19960</name>
</gene>
<organism evidence="2 3">
    <name type="scientific">Sphingomonas rosea</name>
    <dbReference type="NCBI Taxonomy" id="335605"/>
    <lineage>
        <taxon>Bacteria</taxon>
        <taxon>Pseudomonadati</taxon>
        <taxon>Pseudomonadota</taxon>
        <taxon>Alphaproteobacteria</taxon>
        <taxon>Sphingomonadales</taxon>
        <taxon>Sphingomonadaceae</taxon>
        <taxon>Sphingomonas</taxon>
    </lineage>
</organism>
<dbReference type="EMBL" id="BAABBR010000001">
    <property type="protein sequence ID" value="GAA4039086.1"/>
    <property type="molecule type" value="Genomic_DNA"/>
</dbReference>
<dbReference type="InterPro" id="IPR008894">
    <property type="entry name" value="QdtA_cupin_dom"/>
</dbReference>
<dbReference type="SUPFAM" id="SSF51182">
    <property type="entry name" value="RmlC-like cupins"/>
    <property type="match status" value="1"/>
</dbReference>
<dbReference type="Proteomes" id="UP001424459">
    <property type="component" value="Unassembled WGS sequence"/>
</dbReference>
<dbReference type="InterPro" id="IPR011051">
    <property type="entry name" value="RmlC_Cupin_sf"/>
</dbReference>